<dbReference type="SUPFAM" id="SSF47240">
    <property type="entry name" value="Ferritin-like"/>
    <property type="match status" value="1"/>
</dbReference>
<dbReference type="Gene3D" id="1.20.5.420">
    <property type="entry name" value="Immunoglobulin FC, subunit C"/>
    <property type="match status" value="2"/>
</dbReference>
<dbReference type="CDD" id="cd01045">
    <property type="entry name" value="Ferritin_like_AB"/>
    <property type="match status" value="1"/>
</dbReference>
<name>S0G132_9BACT</name>
<dbReference type="Pfam" id="PF02915">
    <property type="entry name" value="Rubrerythrin"/>
    <property type="match status" value="1"/>
</dbReference>
<dbReference type="Proteomes" id="UP000014216">
    <property type="component" value="Unassembled WGS sequence"/>
</dbReference>
<reference evidence="2 3" key="1">
    <citation type="journal article" date="2013" name="Genome Announc.">
        <title>Draft Genome Sequence of Desulfotignum phosphitoxidans DSM 13687 Strain FiPS-3.</title>
        <authorList>
            <person name="Poehlein A."/>
            <person name="Daniel R."/>
            <person name="Simeonova D.D."/>
        </authorList>
    </citation>
    <scope>NUCLEOTIDE SEQUENCE [LARGE SCALE GENOMIC DNA]</scope>
    <source>
        <strain evidence="2 3">DSM 13687</strain>
    </source>
</reference>
<sequence length="170" mass="19854">MTPSQDIFTTALVYEKKIRDLYRSAVETIDDPRGKELFQALADDEQNHVAFLEHGLTLLRDDKDQELEKPGTSIPFPDRDFEKIKQMADQIPKDILGDLKRVLNAALSLEVETSRFYRDAIQKVDHGPVRDILEKFYDIEQRHVEVVQIELDFASNNGYWFNFMETDMED</sequence>
<dbReference type="OrthoDB" id="5420557at2"/>
<comment type="caution">
    <text evidence="2">The sequence shown here is derived from an EMBL/GenBank/DDBJ whole genome shotgun (WGS) entry which is preliminary data.</text>
</comment>
<dbReference type="RefSeq" id="WP_006968640.1">
    <property type="nucleotide sequence ID" value="NZ_APJX01000016.1"/>
</dbReference>
<dbReference type="InterPro" id="IPR009078">
    <property type="entry name" value="Ferritin-like_SF"/>
</dbReference>
<organism evidence="2 3">
    <name type="scientific">Desulfotignum phosphitoxidans DSM 13687</name>
    <dbReference type="NCBI Taxonomy" id="1286635"/>
    <lineage>
        <taxon>Bacteria</taxon>
        <taxon>Pseudomonadati</taxon>
        <taxon>Thermodesulfobacteriota</taxon>
        <taxon>Desulfobacteria</taxon>
        <taxon>Desulfobacterales</taxon>
        <taxon>Desulfobacteraceae</taxon>
        <taxon>Desulfotignum</taxon>
    </lineage>
</organism>
<evidence type="ECO:0000259" key="1">
    <source>
        <dbReference type="Pfam" id="PF02915"/>
    </source>
</evidence>
<dbReference type="GO" id="GO:0046872">
    <property type="term" value="F:metal ion binding"/>
    <property type="evidence" value="ECO:0007669"/>
    <property type="project" value="InterPro"/>
</dbReference>
<dbReference type="InterPro" id="IPR003251">
    <property type="entry name" value="Rr_diiron-bd_dom"/>
</dbReference>
<dbReference type="EMBL" id="APJX01000016">
    <property type="protein sequence ID" value="EMS77396.1"/>
    <property type="molecule type" value="Genomic_DNA"/>
</dbReference>
<feature type="domain" description="Rubrerythrin diiron-binding" evidence="1">
    <location>
        <begin position="7"/>
        <end position="146"/>
    </location>
</feature>
<accession>S0G132</accession>
<dbReference type="AlphaFoldDB" id="S0G132"/>
<protein>
    <submittedName>
        <fullName evidence="2">Rubrerythrin</fullName>
    </submittedName>
</protein>
<keyword evidence="3" id="KW-1185">Reference proteome</keyword>
<evidence type="ECO:0000313" key="2">
    <source>
        <dbReference type="EMBL" id="EMS77396.1"/>
    </source>
</evidence>
<proteinExistence type="predicted"/>
<dbReference type="GO" id="GO:0016491">
    <property type="term" value="F:oxidoreductase activity"/>
    <property type="evidence" value="ECO:0007669"/>
    <property type="project" value="InterPro"/>
</dbReference>
<evidence type="ECO:0000313" key="3">
    <source>
        <dbReference type="Proteomes" id="UP000014216"/>
    </source>
</evidence>
<gene>
    <name evidence="2" type="ORF">Dpo_16c00490</name>
</gene>